<dbReference type="InterPro" id="IPR001533">
    <property type="entry name" value="Pterin_deHydtase"/>
</dbReference>
<proteinExistence type="inferred from homology"/>
<comment type="caution">
    <text evidence="7">The sequence shown here is derived from an EMBL/GenBank/DDBJ whole genome shotgun (WGS) entry which is preliminary data.</text>
</comment>
<dbReference type="Gene3D" id="3.30.1360.20">
    <property type="entry name" value="Transcriptional coactivator/pterin dehydratase"/>
    <property type="match status" value="1"/>
</dbReference>
<evidence type="ECO:0000259" key="6">
    <source>
        <dbReference type="Pfam" id="PF18029"/>
    </source>
</evidence>
<dbReference type="PANTHER" id="PTHR12599">
    <property type="entry name" value="PTERIN-4-ALPHA-CARBINOLAMINE DEHYDRATASE"/>
    <property type="match status" value="1"/>
</dbReference>
<dbReference type="EC" id="4.2.1.96" evidence="3"/>
<dbReference type="CDD" id="cd00488">
    <property type="entry name" value="PCD_DCoH"/>
    <property type="match status" value="1"/>
</dbReference>
<gene>
    <name evidence="7" type="ORF">FHU40_003417</name>
</gene>
<evidence type="ECO:0000256" key="3">
    <source>
        <dbReference type="ARBA" id="ARBA00013252"/>
    </source>
</evidence>
<dbReference type="SUPFAM" id="SSF55248">
    <property type="entry name" value="PCD-like"/>
    <property type="match status" value="1"/>
</dbReference>
<feature type="domain" description="Glyoxalase-like" evidence="6">
    <location>
        <begin position="115"/>
        <end position="218"/>
    </location>
</feature>
<evidence type="ECO:0000256" key="5">
    <source>
        <dbReference type="ARBA" id="ARBA00023239"/>
    </source>
</evidence>
<dbReference type="Proteomes" id="UP000589626">
    <property type="component" value="Unassembled WGS sequence"/>
</dbReference>
<evidence type="ECO:0000313" key="8">
    <source>
        <dbReference type="Proteomes" id="UP000589626"/>
    </source>
</evidence>
<dbReference type="InterPro" id="IPR036428">
    <property type="entry name" value="PCD_sf"/>
</dbReference>
<evidence type="ECO:0000256" key="1">
    <source>
        <dbReference type="ARBA" id="ARBA00001554"/>
    </source>
</evidence>
<name>A0A7W4VXH5_9ACTN</name>
<dbReference type="SUPFAM" id="SSF54593">
    <property type="entry name" value="Glyoxalase/Bleomycin resistance protein/Dihydroxybiphenyl dioxygenase"/>
    <property type="match status" value="1"/>
</dbReference>
<accession>A0A7W4VXH5</accession>
<evidence type="ECO:0000256" key="2">
    <source>
        <dbReference type="ARBA" id="ARBA00006472"/>
    </source>
</evidence>
<protein>
    <recommendedName>
        <fullName evidence="4">Putative pterin-4-alpha-carbinolamine dehydratase</fullName>
        <ecNumber evidence="3">4.2.1.96</ecNumber>
    </recommendedName>
</protein>
<dbReference type="Pfam" id="PF18029">
    <property type="entry name" value="Glyoxalase_6"/>
    <property type="match status" value="1"/>
</dbReference>
<dbReference type="InterPro" id="IPR029068">
    <property type="entry name" value="Glyas_Bleomycin-R_OHBP_Dase"/>
</dbReference>
<comment type="similarity">
    <text evidence="2">Belongs to the pterin-4-alpha-carbinolamine dehydratase family.</text>
</comment>
<reference evidence="7 8" key="1">
    <citation type="submission" date="2020-08" db="EMBL/GenBank/DDBJ databases">
        <title>Sequencing the genomes of 1000 actinobacteria strains.</title>
        <authorList>
            <person name="Klenk H.-P."/>
        </authorList>
    </citation>
    <scope>NUCLEOTIDE SEQUENCE [LARGE SCALE GENOMIC DNA]</scope>
    <source>
        <strain evidence="7 8">DSM 105498</strain>
    </source>
</reference>
<dbReference type="PANTHER" id="PTHR12599:SF0">
    <property type="entry name" value="PTERIN-4-ALPHA-CARBINOLAMINE DEHYDRATASE"/>
    <property type="match status" value="1"/>
</dbReference>
<evidence type="ECO:0000313" key="7">
    <source>
        <dbReference type="EMBL" id="MBB3043599.1"/>
    </source>
</evidence>
<evidence type="ECO:0000256" key="4">
    <source>
        <dbReference type="ARBA" id="ARBA00021735"/>
    </source>
</evidence>
<sequence>MTDNQTDKTIRGYDEVKALGLGDWRWLVGALHARFATGDFATGIALADAIAAAAEEAGHHPDLDLRYPHLSVRLLSHDVGGVTDRDLRLARRISELAAARGVAAAPDAIVALELGLDTADHATVLPFWRALLGYDDSRIYPGREILDGAGRLPAVWTQRTEAHETPRQRWHLDVIVPIERAQDRIDAALAAGGTLVSDEAAPAFWVLADPEGNKACVCTPEGRSEAG</sequence>
<dbReference type="GO" id="GO:0008124">
    <property type="term" value="F:4-alpha-hydroxytetrahydrobiopterin dehydratase activity"/>
    <property type="evidence" value="ECO:0007669"/>
    <property type="project" value="UniProtKB-EC"/>
</dbReference>
<dbReference type="Pfam" id="PF01329">
    <property type="entry name" value="Pterin_4a"/>
    <property type="match status" value="1"/>
</dbReference>
<dbReference type="RefSeq" id="WP_183593398.1">
    <property type="nucleotide sequence ID" value="NZ_JACHWR010000002.1"/>
</dbReference>
<keyword evidence="5 7" id="KW-0456">Lyase</keyword>
<comment type="catalytic activity">
    <reaction evidence="1">
        <text>(4aS,6R)-4a-hydroxy-L-erythro-5,6,7,8-tetrahydrobiopterin = (6R)-L-erythro-6,7-dihydrobiopterin + H2O</text>
        <dbReference type="Rhea" id="RHEA:11920"/>
        <dbReference type="ChEBI" id="CHEBI:15377"/>
        <dbReference type="ChEBI" id="CHEBI:15642"/>
        <dbReference type="ChEBI" id="CHEBI:43120"/>
        <dbReference type="EC" id="4.2.1.96"/>
    </reaction>
</comment>
<keyword evidence="8" id="KW-1185">Reference proteome</keyword>
<dbReference type="Gene3D" id="3.10.180.10">
    <property type="entry name" value="2,3-Dihydroxybiphenyl 1,2-Dioxygenase, domain 1"/>
    <property type="match status" value="1"/>
</dbReference>
<dbReference type="AlphaFoldDB" id="A0A7W4VXH5"/>
<organism evidence="7 8">
    <name type="scientific">Nocardioides soli</name>
    <dbReference type="NCBI Taxonomy" id="1036020"/>
    <lineage>
        <taxon>Bacteria</taxon>
        <taxon>Bacillati</taxon>
        <taxon>Actinomycetota</taxon>
        <taxon>Actinomycetes</taxon>
        <taxon>Propionibacteriales</taxon>
        <taxon>Nocardioidaceae</taxon>
        <taxon>Nocardioides</taxon>
    </lineage>
</organism>
<dbReference type="GO" id="GO:0006729">
    <property type="term" value="P:tetrahydrobiopterin biosynthetic process"/>
    <property type="evidence" value="ECO:0007669"/>
    <property type="project" value="InterPro"/>
</dbReference>
<dbReference type="InterPro" id="IPR041581">
    <property type="entry name" value="Glyoxalase_6"/>
</dbReference>
<dbReference type="EMBL" id="JACHWR010000002">
    <property type="protein sequence ID" value="MBB3043599.1"/>
    <property type="molecule type" value="Genomic_DNA"/>
</dbReference>